<evidence type="ECO:0000313" key="3">
    <source>
        <dbReference type="Proteomes" id="UP001212821"/>
    </source>
</evidence>
<dbReference type="InterPro" id="IPR051604">
    <property type="entry name" value="Ergot_Alk_Oxidoreductase"/>
</dbReference>
<proteinExistence type="predicted"/>
<accession>A0ABY7Q6I3</accession>
<dbReference type="SUPFAM" id="SSF51735">
    <property type="entry name" value="NAD(P)-binding Rossmann-fold domains"/>
    <property type="match status" value="1"/>
</dbReference>
<gene>
    <name evidence="2" type="ORF">O1G21_22195</name>
</gene>
<evidence type="ECO:0000313" key="2">
    <source>
        <dbReference type="EMBL" id="WBP88279.1"/>
    </source>
</evidence>
<dbReference type="EMBL" id="CP115450">
    <property type="protein sequence ID" value="WBP88279.1"/>
    <property type="molecule type" value="Genomic_DNA"/>
</dbReference>
<name>A0ABY7Q6I3_9ACTN</name>
<dbReference type="RefSeq" id="WP_270146356.1">
    <property type="nucleotide sequence ID" value="NZ_CP115450.1"/>
</dbReference>
<dbReference type="InterPro" id="IPR036291">
    <property type="entry name" value="NAD(P)-bd_dom_sf"/>
</dbReference>
<feature type="domain" description="NAD(P)-binding" evidence="1">
    <location>
        <begin position="6"/>
        <end position="179"/>
    </location>
</feature>
<reference evidence="3" key="1">
    <citation type="submission" date="2022-12" db="EMBL/GenBank/DDBJ databases">
        <authorList>
            <person name="Mo P."/>
        </authorList>
    </citation>
    <scope>NUCLEOTIDE SEQUENCE [LARGE SCALE GENOMIC DNA]</scope>
    <source>
        <strain evidence="3">HUAS 3-15</strain>
    </source>
</reference>
<dbReference type="Gene3D" id="3.40.50.720">
    <property type="entry name" value="NAD(P)-binding Rossmann-like Domain"/>
    <property type="match status" value="1"/>
</dbReference>
<sequence>MFLITGATGNVGRALVEHLVEEGVPVRAVTRNPESAEFPEGVEVVSGDPSSPESLAEALSGVSGLFLNPAAVGGSTAGLLELARERGVKRVVMLSSDVVVDGVAEQTDSIAAWHKQIEETVVASGLEWTILRAGEFATNLIGLWGPQIRATGVVRAPYGHGTTAPIHERDIAATAVRALLTDEHLSATYSLTGPKSLTRVEMVEIIAQVLDRPVRFEELSPEQALQAILAQGTPKPIADSILALQAESVGREAHVGTGVEAVTGKPARPFAEWVADHSGVFA</sequence>
<dbReference type="PANTHER" id="PTHR43162:SF1">
    <property type="entry name" value="PRESTALK A DIFFERENTIATION PROTEIN A"/>
    <property type="match status" value="1"/>
</dbReference>
<evidence type="ECO:0000259" key="1">
    <source>
        <dbReference type="Pfam" id="PF13460"/>
    </source>
</evidence>
<protein>
    <submittedName>
        <fullName evidence="2">NAD(P)H-binding protein</fullName>
    </submittedName>
</protein>
<dbReference type="InterPro" id="IPR016040">
    <property type="entry name" value="NAD(P)-bd_dom"/>
</dbReference>
<organism evidence="2 3">
    <name type="scientific">Kitasatospora cathayae</name>
    <dbReference type="NCBI Taxonomy" id="3004092"/>
    <lineage>
        <taxon>Bacteria</taxon>
        <taxon>Bacillati</taxon>
        <taxon>Actinomycetota</taxon>
        <taxon>Actinomycetes</taxon>
        <taxon>Kitasatosporales</taxon>
        <taxon>Streptomycetaceae</taxon>
        <taxon>Kitasatospora</taxon>
    </lineage>
</organism>
<keyword evidence="3" id="KW-1185">Reference proteome</keyword>
<dbReference type="Proteomes" id="UP001212821">
    <property type="component" value="Chromosome"/>
</dbReference>
<dbReference type="Pfam" id="PF13460">
    <property type="entry name" value="NAD_binding_10"/>
    <property type="match status" value="1"/>
</dbReference>
<dbReference type="PANTHER" id="PTHR43162">
    <property type="match status" value="1"/>
</dbReference>